<dbReference type="EnsemblPlants" id="ONIVA02G25940.2">
    <property type="protein sequence ID" value="ONIVA02G25940.2"/>
    <property type="gene ID" value="ONIVA02G25940"/>
</dbReference>
<keyword evidence="2" id="KW-1185">Reference proteome</keyword>
<accession>A0A0E0G9H6</accession>
<dbReference type="AlphaFoldDB" id="A0A0E0G9H6"/>
<proteinExistence type="predicted"/>
<dbReference type="HOGENOM" id="CLU_2691995_0_0_1"/>
<dbReference type="Proteomes" id="UP000006591">
    <property type="component" value="Chromosome 2"/>
</dbReference>
<organism evidence="1">
    <name type="scientific">Oryza nivara</name>
    <name type="common">Indian wild rice</name>
    <name type="synonym">Oryza sativa f. spontanea</name>
    <dbReference type="NCBI Taxonomy" id="4536"/>
    <lineage>
        <taxon>Eukaryota</taxon>
        <taxon>Viridiplantae</taxon>
        <taxon>Streptophyta</taxon>
        <taxon>Embryophyta</taxon>
        <taxon>Tracheophyta</taxon>
        <taxon>Spermatophyta</taxon>
        <taxon>Magnoliopsida</taxon>
        <taxon>Liliopsida</taxon>
        <taxon>Poales</taxon>
        <taxon>Poaceae</taxon>
        <taxon>BOP clade</taxon>
        <taxon>Oryzoideae</taxon>
        <taxon>Oryzeae</taxon>
        <taxon>Oryzinae</taxon>
        <taxon>Oryza</taxon>
    </lineage>
</organism>
<reference evidence="1" key="2">
    <citation type="submission" date="2018-04" db="EMBL/GenBank/DDBJ databases">
        <title>OnivRS2 (Oryza nivara Reference Sequence Version 2).</title>
        <authorList>
            <person name="Zhang J."/>
            <person name="Kudrna D."/>
            <person name="Lee S."/>
            <person name="Talag J."/>
            <person name="Rajasekar S."/>
            <person name="Welchert J."/>
            <person name="Hsing Y.-I."/>
            <person name="Wing R.A."/>
        </authorList>
    </citation>
    <scope>NUCLEOTIDE SEQUENCE [LARGE SCALE GENOMIC DNA]</scope>
    <source>
        <strain evidence="1">SL10</strain>
    </source>
</reference>
<name>A0A0E0G9H6_ORYNI</name>
<dbReference type="Gramene" id="ONIVA02G25940.1">
    <property type="protein sequence ID" value="ONIVA02G25940.1"/>
    <property type="gene ID" value="ONIVA02G25940"/>
</dbReference>
<reference evidence="1" key="1">
    <citation type="submission" date="2015-04" db="UniProtKB">
        <authorList>
            <consortium name="EnsemblPlants"/>
        </authorList>
    </citation>
    <scope>IDENTIFICATION</scope>
    <source>
        <strain evidence="1">SL10</strain>
    </source>
</reference>
<evidence type="ECO:0000313" key="2">
    <source>
        <dbReference type="Proteomes" id="UP000006591"/>
    </source>
</evidence>
<dbReference type="EnsemblPlants" id="ONIVA02G25940.1">
    <property type="protein sequence ID" value="ONIVA02G25940.1"/>
    <property type="gene ID" value="ONIVA02G25940"/>
</dbReference>
<protein>
    <submittedName>
        <fullName evidence="1">Uncharacterized protein</fullName>
    </submittedName>
</protein>
<sequence length="74" mass="8469">MVESIRPDGVCPASQPLPRHGFGPCCRRKLHAFDSKKKLPALIHYQHEGLRCAGLLLLHHHRPKHHQRPGSNIW</sequence>
<dbReference type="EnsemblPlants" id="ONIVA02G25940.3">
    <property type="protein sequence ID" value="ONIVA02G25940.3"/>
    <property type="gene ID" value="ONIVA02G25940"/>
</dbReference>
<dbReference type="Gramene" id="ONIVA02G25940.3">
    <property type="protein sequence ID" value="ONIVA02G25940.3"/>
    <property type="gene ID" value="ONIVA02G25940"/>
</dbReference>
<dbReference type="Gramene" id="ONIVA02G25940.2">
    <property type="protein sequence ID" value="ONIVA02G25940.2"/>
    <property type="gene ID" value="ONIVA02G25940"/>
</dbReference>
<evidence type="ECO:0000313" key="1">
    <source>
        <dbReference type="EnsemblPlants" id="ONIVA02G25940.2"/>
    </source>
</evidence>